<dbReference type="PANTHER" id="PTHR34295">
    <property type="entry name" value="BIOTIN TRANSPORTER BIOY"/>
    <property type="match status" value="1"/>
</dbReference>
<dbReference type="GO" id="GO:0015225">
    <property type="term" value="F:biotin transmembrane transporter activity"/>
    <property type="evidence" value="ECO:0007669"/>
    <property type="project" value="UniProtKB-UniRule"/>
</dbReference>
<evidence type="ECO:0000256" key="3">
    <source>
        <dbReference type="ARBA" id="ARBA00022448"/>
    </source>
</evidence>
<dbReference type="PANTHER" id="PTHR34295:SF4">
    <property type="entry name" value="BIOTIN TRANSPORTER BIOY-RELATED"/>
    <property type="match status" value="1"/>
</dbReference>
<dbReference type="InterPro" id="IPR003784">
    <property type="entry name" value="BioY"/>
</dbReference>
<comment type="caution">
    <text evidence="10">The sequence shown here is derived from an EMBL/GenBank/DDBJ whole genome shotgun (WGS) entry which is preliminary data.</text>
</comment>
<comment type="similarity">
    <text evidence="2 8">Belongs to the BioY family.</text>
</comment>
<keyword evidence="6 9" id="KW-1133">Transmembrane helix</keyword>
<feature type="transmembrane region" description="Helical" evidence="9">
    <location>
        <begin position="78"/>
        <end position="102"/>
    </location>
</feature>
<keyword evidence="5 9" id="KW-0812">Transmembrane</keyword>
<dbReference type="Proteomes" id="UP000192288">
    <property type="component" value="Unassembled WGS sequence"/>
</dbReference>
<proteinExistence type="inferred from homology"/>
<accession>A0A1X0VAN9</accession>
<protein>
    <recommendedName>
        <fullName evidence="8">Biotin transporter</fullName>
    </recommendedName>
</protein>
<dbReference type="GO" id="GO:0005886">
    <property type="term" value="C:plasma membrane"/>
    <property type="evidence" value="ECO:0007669"/>
    <property type="project" value="UniProtKB-SubCell"/>
</dbReference>
<evidence type="ECO:0000256" key="5">
    <source>
        <dbReference type="ARBA" id="ARBA00022692"/>
    </source>
</evidence>
<dbReference type="Pfam" id="PF02632">
    <property type="entry name" value="BioY"/>
    <property type="match status" value="1"/>
</dbReference>
<dbReference type="Gene3D" id="1.10.1760.20">
    <property type="match status" value="1"/>
</dbReference>
<feature type="transmembrane region" description="Helical" evidence="9">
    <location>
        <begin position="149"/>
        <end position="173"/>
    </location>
</feature>
<gene>
    <name evidence="10" type="ORF">BMR96_11350</name>
</gene>
<evidence type="ECO:0000256" key="4">
    <source>
        <dbReference type="ARBA" id="ARBA00022475"/>
    </source>
</evidence>
<evidence type="ECO:0000313" key="10">
    <source>
        <dbReference type="EMBL" id="ORI94166.1"/>
    </source>
</evidence>
<name>A0A1X0VAN9_LEUPS</name>
<keyword evidence="7 8" id="KW-0472">Membrane</keyword>
<evidence type="ECO:0000256" key="7">
    <source>
        <dbReference type="ARBA" id="ARBA00023136"/>
    </source>
</evidence>
<reference evidence="10 11" key="1">
    <citation type="journal article" date="2017" name="Front. Microbiol.">
        <title>Genomic Characterization of Dairy Associated Leuconostoc Species and Diversity of Leuconostocs in Undefined Mixed Mesophilic Starter Cultures.</title>
        <authorList>
            <person name="Frantzen C.A."/>
            <person name="Kot W."/>
            <person name="Pedersen T.B."/>
            <person name="Ardo Y.M."/>
            <person name="Broadbent J.R."/>
            <person name="Neve H."/>
            <person name="Hansen L.H."/>
            <person name="Dal Bello F."/>
            <person name="Ostlie H.M."/>
            <person name="Kleppen H.P."/>
            <person name="Vogensen F.K."/>
            <person name="Holo H."/>
        </authorList>
    </citation>
    <scope>NUCLEOTIDE SEQUENCE [LARGE SCALE GENOMIC DNA]</scope>
    <source>
        <strain evidence="10 11">LMGCF08</strain>
    </source>
</reference>
<dbReference type="RefSeq" id="WP_004164567.1">
    <property type="nucleotide sequence ID" value="NZ_MPLS01000265.1"/>
</dbReference>
<evidence type="ECO:0000256" key="1">
    <source>
        <dbReference type="ARBA" id="ARBA00004651"/>
    </source>
</evidence>
<feature type="transmembrane region" description="Helical" evidence="9">
    <location>
        <begin position="114"/>
        <end position="137"/>
    </location>
</feature>
<dbReference type="PIRSF" id="PIRSF016661">
    <property type="entry name" value="BioY"/>
    <property type="match status" value="1"/>
</dbReference>
<evidence type="ECO:0000256" key="2">
    <source>
        <dbReference type="ARBA" id="ARBA00010692"/>
    </source>
</evidence>
<comment type="subcellular location">
    <subcellularLocation>
        <location evidence="1 8">Cell membrane</location>
        <topology evidence="1 8">Multi-pass membrane protein</topology>
    </subcellularLocation>
</comment>
<sequence>MKTKALSASAILLAVIIVMGAIPGIPLGFIPAPIILQNMGIMLAGVILGKKYGFFTVLGFLILAALGLPILSGGSGGFVVFIGPTAGFLFSYPVAAFLIGWVTEWLEKNNKLSFLTLLITLLIFGMLFILVSGAIGLNIVAHMSLNKALIYQAAFLPGDTIKAVLASIIGIILHKRRLTL</sequence>
<evidence type="ECO:0000313" key="11">
    <source>
        <dbReference type="Proteomes" id="UP000192288"/>
    </source>
</evidence>
<keyword evidence="3 8" id="KW-0813">Transport</keyword>
<dbReference type="AlphaFoldDB" id="A0A1X0VAN9"/>
<keyword evidence="4 8" id="KW-1003">Cell membrane</keyword>
<evidence type="ECO:0000256" key="8">
    <source>
        <dbReference type="PIRNR" id="PIRNR016661"/>
    </source>
</evidence>
<evidence type="ECO:0000256" key="9">
    <source>
        <dbReference type="SAM" id="Phobius"/>
    </source>
</evidence>
<organism evidence="10 11">
    <name type="scientific">Leuconostoc pseudomesenteroides</name>
    <dbReference type="NCBI Taxonomy" id="33968"/>
    <lineage>
        <taxon>Bacteria</taxon>
        <taxon>Bacillati</taxon>
        <taxon>Bacillota</taxon>
        <taxon>Bacilli</taxon>
        <taxon>Lactobacillales</taxon>
        <taxon>Lactobacillaceae</taxon>
        <taxon>Leuconostoc</taxon>
    </lineage>
</organism>
<feature type="transmembrane region" description="Helical" evidence="9">
    <location>
        <begin position="55"/>
        <end position="72"/>
    </location>
</feature>
<dbReference type="EMBL" id="MPLS01000265">
    <property type="protein sequence ID" value="ORI94166.1"/>
    <property type="molecule type" value="Genomic_DNA"/>
</dbReference>
<evidence type="ECO:0000256" key="6">
    <source>
        <dbReference type="ARBA" id="ARBA00022989"/>
    </source>
</evidence>